<evidence type="ECO:0000313" key="2">
    <source>
        <dbReference type="EMBL" id="KRL85016.1"/>
    </source>
</evidence>
<evidence type="ECO:0000259" key="1">
    <source>
        <dbReference type="Pfam" id="PF10592"/>
    </source>
</evidence>
<sequence>MIEKLPFASVARLSSPYESDPKVIYHLLVDVKDLPSNLPTEVNPRAVNKKTKVFRRIEDGLQNDEEQFYVENRGILISAKGVKIDSLNKVIMLNVGSRTEADLSQYGILDGGHTYQAILTKRSKIAADQIQYVHLEVITGIDEIDSLASARNTSVAVGDKAIAELADKFDFVKSAISELPFAGDISYKENESEKPLDATDLIRLMYAFNISKYPEGKVAQPVPAYSGKAAVLKDYLTSYDESSEHESSNPYYKLAQLLPGITKLYDLVEKDMANKYRDITPNGKFGKIKGIELRKTTTKYYGHNTEYTISQGLLLPIVGAFRALVKDNGTRYDWTVDPDTVWNSIGAKLVNNTVEMSRSLGNNPQAAGKNSNLWSQNFDAVNTAQLQIQLDALSAE</sequence>
<protein>
    <recommendedName>
        <fullName evidence="1">Abortive phage infection protein C-terminal domain-containing protein</fullName>
    </recommendedName>
</protein>
<organism evidence="2 3">
    <name type="scientific">Lacticaseibacillus pantheris DSM 15945 = JCM 12539 = NBRC 106106</name>
    <dbReference type="NCBI Taxonomy" id="1423783"/>
    <lineage>
        <taxon>Bacteria</taxon>
        <taxon>Bacillati</taxon>
        <taxon>Bacillota</taxon>
        <taxon>Bacilli</taxon>
        <taxon>Lactobacillales</taxon>
        <taxon>Lactobacillaceae</taxon>
        <taxon>Lacticaseibacillus</taxon>
    </lineage>
</organism>
<accession>A0A0R1U1E1</accession>
<proteinExistence type="predicted"/>
<reference evidence="2 3" key="1">
    <citation type="journal article" date="2015" name="Genome Announc.">
        <title>Expanding the biotechnology potential of lactobacilli through comparative genomics of 213 strains and associated genera.</title>
        <authorList>
            <person name="Sun Z."/>
            <person name="Harris H.M."/>
            <person name="McCann A."/>
            <person name="Guo C."/>
            <person name="Argimon S."/>
            <person name="Zhang W."/>
            <person name="Yang X."/>
            <person name="Jeffery I.B."/>
            <person name="Cooney J.C."/>
            <person name="Kagawa T.F."/>
            <person name="Liu W."/>
            <person name="Song Y."/>
            <person name="Salvetti E."/>
            <person name="Wrobel A."/>
            <person name="Rasinkangas P."/>
            <person name="Parkhill J."/>
            <person name="Rea M.C."/>
            <person name="O'Sullivan O."/>
            <person name="Ritari J."/>
            <person name="Douillard F.P."/>
            <person name="Paul Ross R."/>
            <person name="Yang R."/>
            <person name="Briner A.E."/>
            <person name="Felis G.E."/>
            <person name="de Vos W.M."/>
            <person name="Barrangou R."/>
            <person name="Klaenhammer T.R."/>
            <person name="Caufield P.W."/>
            <person name="Cui Y."/>
            <person name="Zhang H."/>
            <person name="O'Toole P.W."/>
        </authorList>
    </citation>
    <scope>NUCLEOTIDE SEQUENCE [LARGE SCALE GENOMIC DNA]</scope>
    <source>
        <strain evidence="2 3">DSM 15945</strain>
    </source>
</reference>
<dbReference type="AlphaFoldDB" id="A0A0R1U1E1"/>
<dbReference type="InterPro" id="IPR018891">
    <property type="entry name" value="AIPR_C"/>
</dbReference>
<gene>
    <name evidence="2" type="ORF">FC50_GL001872</name>
</gene>
<name>A0A0R1U1E1_9LACO</name>
<keyword evidence="3" id="KW-1185">Reference proteome</keyword>
<comment type="caution">
    <text evidence="2">The sequence shown here is derived from an EMBL/GenBank/DDBJ whole genome shotgun (WGS) entry which is preliminary data.</text>
</comment>
<dbReference type="EMBL" id="AZFJ01000055">
    <property type="protein sequence ID" value="KRL85016.1"/>
    <property type="molecule type" value="Genomic_DNA"/>
</dbReference>
<feature type="domain" description="Abortive phage infection protein C-terminal" evidence="1">
    <location>
        <begin position="41"/>
        <end position="361"/>
    </location>
</feature>
<dbReference type="Proteomes" id="UP000051922">
    <property type="component" value="Unassembled WGS sequence"/>
</dbReference>
<dbReference type="PATRIC" id="fig|1423783.4.peg.1918"/>
<dbReference type="Pfam" id="PF10592">
    <property type="entry name" value="AIPR"/>
    <property type="match status" value="1"/>
</dbReference>
<evidence type="ECO:0000313" key="3">
    <source>
        <dbReference type="Proteomes" id="UP000051922"/>
    </source>
</evidence>